<name>A0A6V7HIU1_9HYME</name>
<reference evidence="1" key="1">
    <citation type="submission" date="2020-07" db="EMBL/GenBank/DDBJ databases">
        <authorList>
            <person name="Nazaruddin N."/>
        </authorList>
    </citation>
    <scope>NUCLEOTIDE SEQUENCE</scope>
</reference>
<protein>
    <submittedName>
        <fullName evidence="1">Uncharacterized protein</fullName>
    </submittedName>
</protein>
<dbReference type="Proteomes" id="UP000752696">
    <property type="component" value="Unassembled WGS sequence"/>
</dbReference>
<keyword evidence="2" id="KW-1185">Reference proteome</keyword>
<dbReference type="OrthoDB" id="10535754at2759"/>
<evidence type="ECO:0000313" key="1">
    <source>
        <dbReference type="EMBL" id="CAD1480880.1"/>
    </source>
</evidence>
<feature type="non-terminal residue" evidence="1">
    <location>
        <position position="39"/>
    </location>
</feature>
<organism evidence="1 2">
    <name type="scientific">Heterotrigona itama</name>
    <dbReference type="NCBI Taxonomy" id="395501"/>
    <lineage>
        <taxon>Eukaryota</taxon>
        <taxon>Metazoa</taxon>
        <taxon>Ecdysozoa</taxon>
        <taxon>Arthropoda</taxon>
        <taxon>Hexapoda</taxon>
        <taxon>Insecta</taxon>
        <taxon>Pterygota</taxon>
        <taxon>Neoptera</taxon>
        <taxon>Endopterygota</taxon>
        <taxon>Hymenoptera</taxon>
        <taxon>Apocrita</taxon>
        <taxon>Aculeata</taxon>
        <taxon>Apoidea</taxon>
        <taxon>Anthophila</taxon>
        <taxon>Apidae</taxon>
        <taxon>Heterotrigona</taxon>
    </lineage>
</organism>
<comment type="caution">
    <text evidence="1">The sequence shown here is derived from an EMBL/GenBank/DDBJ whole genome shotgun (WGS) entry which is preliminary data.</text>
</comment>
<sequence length="39" mass="4541">MQSLCIPCSYQGMILILSISIPSEYEHISDLRFQEMVKH</sequence>
<evidence type="ECO:0000313" key="2">
    <source>
        <dbReference type="Proteomes" id="UP000752696"/>
    </source>
</evidence>
<proteinExistence type="predicted"/>
<dbReference type="EMBL" id="CAJDYZ010013005">
    <property type="protein sequence ID" value="CAD1480880.1"/>
    <property type="molecule type" value="Genomic_DNA"/>
</dbReference>
<dbReference type="AlphaFoldDB" id="A0A6V7HIU1"/>
<accession>A0A6V7HIU1</accession>
<gene>
    <name evidence="1" type="ORF">MHI_LOCUS969111</name>
</gene>